<gene>
    <name evidence="5" type="ORF">JOB18_027293</name>
</gene>
<dbReference type="InterPro" id="IPR007110">
    <property type="entry name" value="Ig-like_dom"/>
</dbReference>
<sequence length="276" mass="29809">MSPAWGVWFCQTGSSELSVSLSISSQGHTMQLTPFCLTLACLRISPDTSQFYRYSSVSLSCVHHSNTSGWKVKRNTSEGGVTMCSSSWGATSSGSTCTIGNVYSLDSGTYWCESTDGQQSNGIHVNVTDGSVILESPALPVAMGATLILRCRAQGHPPNSLFHFYKDGRLISSGSSEMTIYNVSKSDEGLYKCRLSGGNESPSSWLNVDASHPSSTSQPSAASCPRSVLRLMCHLLVGIPYLLSTILLALIYRDRKRARTVPDRRSSNDVIMEIVA</sequence>
<dbReference type="Pfam" id="PF13895">
    <property type="entry name" value="Ig_2"/>
    <property type="match status" value="1"/>
</dbReference>
<keyword evidence="1" id="KW-0732">Signal</keyword>
<dbReference type="InterPro" id="IPR003599">
    <property type="entry name" value="Ig_sub"/>
</dbReference>
<dbReference type="GO" id="GO:0006955">
    <property type="term" value="P:immune response"/>
    <property type="evidence" value="ECO:0007669"/>
    <property type="project" value="TreeGrafter"/>
</dbReference>
<accession>A0AAV6QXH5</accession>
<protein>
    <submittedName>
        <fullName evidence="5">Fc receptor 5</fullName>
    </submittedName>
</protein>
<evidence type="ECO:0000256" key="2">
    <source>
        <dbReference type="ARBA" id="ARBA00023157"/>
    </source>
</evidence>
<dbReference type="PANTHER" id="PTHR11481:SF64">
    <property type="entry name" value="FC RECEPTOR-LIKE PROTEIN 4"/>
    <property type="match status" value="1"/>
</dbReference>
<reference evidence="5 6" key="1">
    <citation type="journal article" date="2021" name="Sci. Rep.">
        <title>Chromosome anchoring in Senegalese sole (Solea senegalensis) reveals sex-associated markers and genome rearrangements in flatfish.</title>
        <authorList>
            <person name="Guerrero-Cozar I."/>
            <person name="Gomez-Garrido J."/>
            <person name="Berbel C."/>
            <person name="Martinez-Blanch J.F."/>
            <person name="Alioto T."/>
            <person name="Claros M.G."/>
            <person name="Gagnaire P.A."/>
            <person name="Manchado M."/>
        </authorList>
    </citation>
    <scope>NUCLEOTIDE SEQUENCE [LARGE SCALE GENOMIC DNA]</scope>
    <source>
        <strain evidence="5">Sse05_10M</strain>
    </source>
</reference>
<proteinExistence type="predicted"/>
<dbReference type="PROSITE" id="PS50835">
    <property type="entry name" value="IG_LIKE"/>
    <property type="match status" value="1"/>
</dbReference>
<keyword evidence="2" id="KW-1015">Disulfide bond</keyword>
<dbReference type="InterPro" id="IPR003598">
    <property type="entry name" value="Ig_sub2"/>
</dbReference>
<dbReference type="GO" id="GO:0004888">
    <property type="term" value="F:transmembrane signaling receptor activity"/>
    <property type="evidence" value="ECO:0007669"/>
    <property type="project" value="TreeGrafter"/>
</dbReference>
<dbReference type="InterPro" id="IPR050488">
    <property type="entry name" value="Ig_Fc_receptor"/>
</dbReference>
<dbReference type="GO" id="GO:0009897">
    <property type="term" value="C:external side of plasma membrane"/>
    <property type="evidence" value="ECO:0007669"/>
    <property type="project" value="TreeGrafter"/>
</dbReference>
<dbReference type="Proteomes" id="UP000693946">
    <property type="component" value="Linkage Group LG3"/>
</dbReference>
<feature type="transmembrane region" description="Helical" evidence="3">
    <location>
        <begin position="228"/>
        <end position="252"/>
    </location>
</feature>
<name>A0AAV6QXH5_SOLSE</name>
<evidence type="ECO:0000256" key="3">
    <source>
        <dbReference type="SAM" id="Phobius"/>
    </source>
</evidence>
<evidence type="ECO:0000256" key="1">
    <source>
        <dbReference type="ARBA" id="ARBA00022729"/>
    </source>
</evidence>
<evidence type="ECO:0000313" key="6">
    <source>
        <dbReference type="Proteomes" id="UP000693946"/>
    </source>
</evidence>
<comment type="caution">
    <text evidence="5">The sequence shown here is derived from an EMBL/GenBank/DDBJ whole genome shotgun (WGS) entry which is preliminary data.</text>
</comment>
<keyword evidence="3" id="KW-0812">Transmembrane</keyword>
<dbReference type="AlphaFoldDB" id="A0AAV6QXH5"/>
<dbReference type="GO" id="GO:0007166">
    <property type="term" value="P:cell surface receptor signaling pathway"/>
    <property type="evidence" value="ECO:0007669"/>
    <property type="project" value="TreeGrafter"/>
</dbReference>
<evidence type="ECO:0000259" key="4">
    <source>
        <dbReference type="PROSITE" id="PS50835"/>
    </source>
</evidence>
<keyword evidence="6" id="KW-1185">Reference proteome</keyword>
<keyword evidence="3" id="KW-0472">Membrane</keyword>
<evidence type="ECO:0000313" key="5">
    <source>
        <dbReference type="EMBL" id="KAG7496890.1"/>
    </source>
</evidence>
<keyword evidence="3" id="KW-1133">Transmembrane helix</keyword>
<feature type="domain" description="Ig-like" evidence="4">
    <location>
        <begin position="130"/>
        <end position="209"/>
    </location>
</feature>
<dbReference type="PANTHER" id="PTHR11481">
    <property type="entry name" value="IMMUNOGLOBULIN FC RECEPTOR"/>
    <property type="match status" value="1"/>
</dbReference>
<dbReference type="EMBL" id="JAGKHQ010000015">
    <property type="protein sequence ID" value="KAG7496890.1"/>
    <property type="molecule type" value="Genomic_DNA"/>
</dbReference>
<keyword evidence="5" id="KW-0675">Receptor</keyword>
<organism evidence="5 6">
    <name type="scientific">Solea senegalensis</name>
    <name type="common">Senegalese sole</name>
    <dbReference type="NCBI Taxonomy" id="28829"/>
    <lineage>
        <taxon>Eukaryota</taxon>
        <taxon>Metazoa</taxon>
        <taxon>Chordata</taxon>
        <taxon>Craniata</taxon>
        <taxon>Vertebrata</taxon>
        <taxon>Euteleostomi</taxon>
        <taxon>Actinopterygii</taxon>
        <taxon>Neopterygii</taxon>
        <taxon>Teleostei</taxon>
        <taxon>Neoteleostei</taxon>
        <taxon>Acanthomorphata</taxon>
        <taxon>Carangaria</taxon>
        <taxon>Pleuronectiformes</taxon>
        <taxon>Pleuronectoidei</taxon>
        <taxon>Soleidae</taxon>
        <taxon>Solea</taxon>
    </lineage>
</organism>
<dbReference type="SMART" id="SM00408">
    <property type="entry name" value="IGc2"/>
    <property type="match status" value="1"/>
</dbReference>
<dbReference type="SMART" id="SM00409">
    <property type="entry name" value="IG"/>
    <property type="match status" value="2"/>
</dbReference>